<dbReference type="Proteomes" id="UP001633002">
    <property type="component" value="Unassembled WGS sequence"/>
</dbReference>
<sequence length="161" mass="17673">MSSTPRLTSNRLLHYLGTLPGRREYRLLAPGSGSGIRVRDSKKVSTPQRQGRVWDPGPGLKKGIDSVAPGSGLGPGSGTPKRSVREIGPYPESLLSRLVLWYRQIRRGSDLYLEDPLRKRGTWTSETSDPYLPTLPETRDPRTCASRIPTDPSARIPAPGS</sequence>
<comment type="caution">
    <text evidence="2">The sequence shown here is derived from an EMBL/GenBank/DDBJ whole genome shotgun (WGS) entry which is preliminary data.</text>
</comment>
<reference evidence="2 3" key="1">
    <citation type="submission" date="2024-09" db="EMBL/GenBank/DDBJ databases">
        <title>Chromosome-scale assembly of Riccia sorocarpa.</title>
        <authorList>
            <person name="Paukszto L."/>
        </authorList>
    </citation>
    <scope>NUCLEOTIDE SEQUENCE [LARGE SCALE GENOMIC DNA]</scope>
    <source>
        <strain evidence="2">LP-2024</strain>
        <tissue evidence="2">Aerial parts of the thallus</tissue>
    </source>
</reference>
<keyword evidence="3" id="KW-1185">Reference proteome</keyword>
<gene>
    <name evidence="2" type="ORF">R1sor_025828</name>
</gene>
<dbReference type="AlphaFoldDB" id="A0ABD3GCY0"/>
<name>A0ABD3GCY0_9MARC</name>
<evidence type="ECO:0000313" key="2">
    <source>
        <dbReference type="EMBL" id="KAL3675880.1"/>
    </source>
</evidence>
<evidence type="ECO:0000256" key="1">
    <source>
        <dbReference type="SAM" id="MobiDB-lite"/>
    </source>
</evidence>
<feature type="region of interest" description="Disordered" evidence="1">
    <location>
        <begin position="122"/>
        <end position="161"/>
    </location>
</feature>
<protein>
    <submittedName>
        <fullName evidence="2">Uncharacterized protein</fullName>
    </submittedName>
</protein>
<proteinExistence type="predicted"/>
<accession>A0ABD3GCY0</accession>
<organism evidence="2 3">
    <name type="scientific">Riccia sorocarpa</name>
    <dbReference type="NCBI Taxonomy" id="122646"/>
    <lineage>
        <taxon>Eukaryota</taxon>
        <taxon>Viridiplantae</taxon>
        <taxon>Streptophyta</taxon>
        <taxon>Embryophyta</taxon>
        <taxon>Marchantiophyta</taxon>
        <taxon>Marchantiopsida</taxon>
        <taxon>Marchantiidae</taxon>
        <taxon>Marchantiales</taxon>
        <taxon>Ricciaceae</taxon>
        <taxon>Riccia</taxon>
    </lineage>
</organism>
<evidence type="ECO:0000313" key="3">
    <source>
        <dbReference type="Proteomes" id="UP001633002"/>
    </source>
</evidence>
<feature type="region of interest" description="Disordered" evidence="1">
    <location>
        <begin position="31"/>
        <end position="86"/>
    </location>
</feature>
<dbReference type="EMBL" id="JBJQOH010000008">
    <property type="protein sequence ID" value="KAL3675880.1"/>
    <property type="molecule type" value="Genomic_DNA"/>
</dbReference>